<dbReference type="AlphaFoldDB" id="A5ZRV8"/>
<dbReference type="HOGENOM" id="CLU_3372379_0_0_9"/>
<sequence>MMRVECMAEVQRMDCKKNELHRGNITSDEGRIIS</sequence>
<reference evidence="1 2" key="1">
    <citation type="submission" date="2007-03" db="EMBL/GenBank/DDBJ databases">
        <authorList>
            <person name="Fulton L."/>
            <person name="Clifton S."/>
            <person name="Fulton B."/>
            <person name="Xu J."/>
            <person name="Minx P."/>
            <person name="Pepin K.H."/>
            <person name="Johnson M."/>
            <person name="Thiruvilangam P."/>
            <person name="Bhonagiri V."/>
            <person name="Nash W.E."/>
            <person name="Mardis E.R."/>
            <person name="Wilson R.K."/>
        </authorList>
    </citation>
    <scope>NUCLEOTIDE SEQUENCE [LARGE SCALE GENOMIC DNA]</scope>
    <source>
        <strain evidence="1 2">ATCC 29174</strain>
    </source>
</reference>
<dbReference type="EMBL" id="AAVO02000006">
    <property type="protein sequence ID" value="EDM87555.1"/>
    <property type="molecule type" value="Genomic_DNA"/>
</dbReference>
<organism evidence="1 2">
    <name type="scientific">Blautia obeum ATCC 29174</name>
    <dbReference type="NCBI Taxonomy" id="411459"/>
    <lineage>
        <taxon>Bacteria</taxon>
        <taxon>Bacillati</taxon>
        <taxon>Bacillota</taxon>
        <taxon>Clostridia</taxon>
        <taxon>Lachnospirales</taxon>
        <taxon>Lachnospiraceae</taxon>
        <taxon>Blautia</taxon>
    </lineage>
</organism>
<reference evidence="1 2" key="2">
    <citation type="submission" date="2007-04" db="EMBL/GenBank/DDBJ databases">
        <title>Draft genome sequence of Ruminococcus obeum (ATCC 29174).</title>
        <authorList>
            <person name="Sudarsanam P."/>
            <person name="Ley R."/>
            <person name="Guruge J."/>
            <person name="Turnbaugh P.J."/>
            <person name="Mahowald M."/>
            <person name="Liep D."/>
            <person name="Gordon J."/>
        </authorList>
    </citation>
    <scope>NUCLEOTIDE SEQUENCE [LARGE SCALE GENOMIC DNA]</scope>
    <source>
        <strain evidence="1 2">ATCC 29174</strain>
    </source>
</reference>
<proteinExistence type="predicted"/>
<comment type="caution">
    <text evidence="1">The sequence shown here is derived from an EMBL/GenBank/DDBJ whole genome shotgun (WGS) entry which is preliminary data.</text>
</comment>
<dbReference type="Proteomes" id="UP000006002">
    <property type="component" value="Unassembled WGS sequence"/>
</dbReference>
<name>A5ZRV8_9FIRM</name>
<evidence type="ECO:0000313" key="2">
    <source>
        <dbReference type="Proteomes" id="UP000006002"/>
    </source>
</evidence>
<accession>A5ZRV8</accession>
<protein>
    <submittedName>
        <fullName evidence="1">Uncharacterized protein</fullName>
    </submittedName>
</protein>
<gene>
    <name evidence="1" type="ORF">RUMOBE_01736</name>
</gene>
<evidence type="ECO:0000313" key="1">
    <source>
        <dbReference type="EMBL" id="EDM87555.1"/>
    </source>
</evidence>